<dbReference type="Gene3D" id="3.30.450.20">
    <property type="entry name" value="PAS domain"/>
    <property type="match status" value="2"/>
</dbReference>
<keyword evidence="1" id="KW-0472">Membrane</keyword>
<dbReference type="PANTHER" id="PTHR45228">
    <property type="entry name" value="CYCLIC DI-GMP PHOSPHODIESTERASE TM_0186-RELATED"/>
    <property type="match status" value="1"/>
</dbReference>
<proteinExistence type="predicted"/>
<organism evidence="4 5">
    <name type="scientific">Edwardsiella hoshinae</name>
    <dbReference type="NCBI Taxonomy" id="93378"/>
    <lineage>
        <taxon>Bacteria</taxon>
        <taxon>Pseudomonadati</taxon>
        <taxon>Pseudomonadota</taxon>
        <taxon>Gammaproteobacteria</taxon>
        <taxon>Enterobacterales</taxon>
        <taxon>Hafniaceae</taxon>
        <taxon>Edwardsiella</taxon>
    </lineage>
</organism>
<dbReference type="InterPro" id="IPR052020">
    <property type="entry name" value="Cyclic_di-GMP/3'3'-cGAMP_PDE"/>
</dbReference>
<dbReference type="SMART" id="SM00065">
    <property type="entry name" value="GAF"/>
    <property type="match status" value="1"/>
</dbReference>
<feature type="transmembrane region" description="Helical" evidence="1">
    <location>
        <begin position="12"/>
        <end position="33"/>
    </location>
</feature>
<dbReference type="InterPro" id="IPR003607">
    <property type="entry name" value="HD/PDEase_dom"/>
</dbReference>
<dbReference type="InterPro" id="IPR003660">
    <property type="entry name" value="HAMP_dom"/>
</dbReference>
<dbReference type="CDD" id="cd00077">
    <property type="entry name" value="HDc"/>
    <property type="match status" value="2"/>
</dbReference>
<keyword evidence="1" id="KW-1133">Transmembrane helix</keyword>
<dbReference type="GO" id="GO:0016020">
    <property type="term" value="C:membrane"/>
    <property type="evidence" value="ECO:0007669"/>
    <property type="project" value="InterPro"/>
</dbReference>
<dbReference type="PANTHER" id="PTHR45228:SF5">
    <property type="entry name" value="CYCLIC DI-GMP PHOSPHODIESTERASE VC_1348-RELATED"/>
    <property type="match status" value="1"/>
</dbReference>
<dbReference type="Gene3D" id="6.10.340.10">
    <property type="match status" value="1"/>
</dbReference>
<dbReference type="SUPFAM" id="SSF55781">
    <property type="entry name" value="GAF domain-like"/>
    <property type="match status" value="1"/>
</dbReference>
<evidence type="ECO:0000259" key="2">
    <source>
        <dbReference type="PROSITE" id="PS50885"/>
    </source>
</evidence>
<evidence type="ECO:0000256" key="1">
    <source>
        <dbReference type="SAM" id="Phobius"/>
    </source>
</evidence>
<dbReference type="InterPro" id="IPR003018">
    <property type="entry name" value="GAF"/>
</dbReference>
<accession>A0A376DES6</accession>
<dbReference type="InterPro" id="IPR029016">
    <property type="entry name" value="GAF-like_dom_sf"/>
</dbReference>
<gene>
    <name evidence="4" type="primary">rpfG</name>
    <name evidence="4" type="ORF">NCTC12121_01698</name>
</gene>
<dbReference type="PROSITE" id="PS50885">
    <property type="entry name" value="HAMP"/>
    <property type="match status" value="1"/>
</dbReference>
<reference evidence="4 5" key="1">
    <citation type="submission" date="2018-06" db="EMBL/GenBank/DDBJ databases">
        <authorList>
            <consortium name="Pathogen Informatics"/>
            <person name="Doyle S."/>
        </authorList>
    </citation>
    <scope>NUCLEOTIDE SEQUENCE [LARGE SCALE GENOMIC DNA]</scope>
    <source>
        <strain evidence="4 5">NCTC12121</strain>
    </source>
</reference>
<feature type="domain" description="HAMP" evidence="2">
    <location>
        <begin position="368"/>
        <end position="421"/>
    </location>
</feature>
<keyword evidence="1" id="KW-0812">Transmembrane</keyword>
<dbReference type="Pfam" id="PF13487">
    <property type="entry name" value="HD_5"/>
    <property type="match status" value="1"/>
</dbReference>
<keyword evidence="4" id="KW-0378">Hydrolase</keyword>
<sequence>MKSPRTISFSLHIAALFTGLLLAFSALILWYQYHASTRLLLSSTTSHYRNVALETANEMEQAYRSGALLVDLLANQQSNGADDTLRQRLTQLAFYVTALRNSPKLTALYSGYDNGSFFLVRRYIPAAELIRQFDPPSGTAWIVQSQSTAPDGKMSGEYLFYNDQLRLLQQRRVAAYRFDPRMRNWYQLAQQAGKLTSTSPYRFASGGVLGITVAMRMRHAPGVVGSDIQIDGLDRLLQAARITPNSHLALLNTHGQILASDVAPSGTDIAHDVSRPLLTQLQHSPLAPLIPLADKPALQTIPLHLADGSRWQGMVVKFKVLGGETLRLVMASPDDELMTSASEDVGRILHISLLILLLGLLGAFWLAQRASKPLQLLLAEVGKIEAFRFDEPVTIKSNIIEIHRLAKAFAQMKESINHFMTISQALVAERHQQTLLARILAEMTQQTHACGGLILLEDAGTLRPVQSRWQATTSNIDAQAQQRTWVSALGMARLQQALQQHCHHQVITPADFAAAFPAFPPVIAPLTLLILPLSNAQQERLGLLLLFIDQQFPVSSRMLAFAQALAGSAAVALNTQHLLDEQKRLLEDFIRMIAGAIDAKSPHTGEHCQRVPVLAKMLAKAACEQQHGPFASFTLNEDEWEALHIAAWLHDCGKITTPDYVMEKATKLETLYDRIHEIRLRFELLKRDADLAYWQGIAAGGTAQDLAQTRDTLKAQLDDEFGFIAQCNLGDTPLSSDDIARIQRIAQRSWTRTLSDRIGISHEERQRKQETPEAPLPVTEPLLADRPEHIFSRPSSPRAAAALAASRGFTMAMPEHHYHRGELHNLTVRQGTLNEEERFKINEHIMQTILMLEQLTFPRHLRQVPEIAGSHHEHIDGSGYPRGLTQAQMTVPARIMAIADIFEALTASDRPYKPAKTLAQTLAIMSDMVRRRHIDADLFRLLLESGTYLDYARRYLSPAQIDRVDVAQLLRRASATTKQ</sequence>
<evidence type="ECO:0000313" key="5">
    <source>
        <dbReference type="Proteomes" id="UP000255248"/>
    </source>
</evidence>
<protein>
    <submittedName>
        <fullName evidence="4">Cyclic di-GMP phosphodiesterase response regulator RpfG</fullName>
        <ecNumber evidence="4">3.1.4.52</ecNumber>
    </submittedName>
</protein>
<dbReference type="AlphaFoldDB" id="A0A376DES6"/>
<dbReference type="SUPFAM" id="SSF109604">
    <property type="entry name" value="HD-domain/PDEase-like"/>
    <property type="match status" value="2"/>
</dbReference>
<dbReference type="EC" id="3.1.4.52" evidence="4"/>
<dbReference type="Proteomes" id="UP000255248">
    <property type="component" value="Unassembled WGS sequence"/>
</dbReference>
<dbReference type="InterPro" id="IPR037522">
    <property type="entry name" value="HD_GYP_dom"/>
</dbReference>
<dbReference type="Gene3D" id="3.30.450.40">
    <property type="match status" value="1"/>
</dbReference>
<feature type="domain" description="HD-GYP" evidence="3">
    <location>
        <begin position="747"/>
        <end position="957"/>
    </location>
</feature>
<dbReference type="PROSITE" id="PS51832">
    <property type="entry name" value="HD_GYP"/>
    <property type="match status" value="2"/>
</dbReference>
<dbReference type="SMART" id="SM00471">
    <property type="entry name" value="HDc"/>
    <property type="match status" value="1"/>
</dbReference>
<dbReference type="STRING" id="93378.A9798_08230"/>
<dbReference type="RefSeq" id="WP_024523446.1">
    <property type="nucleotide sequence ID" value="NZ_CP065626.1"/>
</dbReference>
<dbReference type="GO" id="GO:0071111">
    <property type="term" value="F:cyclic-guanylate-specific phosphodiesterase activity"/>
    <property type="evidence" value="ECO:0007669"/>
    <property type="project" value="UniProtKB-EC"/>
</dbReference>
<evidence type="ECO:0000313" key="4">
    <source>
        <dbReference type="EMBL" id="STC88170.1"/>
    </source>
</evidence>
<feature type="domain" description="HD-GYP" evidence="3">
    <location>
        <begin position="582"/>
        <end position="669"/>
    </location>
</feature>
<dbReference type="EMBL" id="UFXZ01000001">
    <property type="protein sequence ID" value="STC88170.1"/>
    <property type="molecule type" value="Genomic_DNA"/>
</dbReference>
<dbReference type="GO" id="GO:0007165">
    <property type="term" value="P:signal transduction"/>
    <property type="evidence" value="ECO:0007669"/>
    <property type="project" value="InterPro"/>
</dbReference>
<dbReference type="Gene3D" id="1.10.3210.10">
    <property type="entry name" value="Hypothetical protein af1432"/>
    <property type="match status" value="2"/>
</dbReference>
<dbReference type="OrthoDB" id="9764808at2"/>
<evidence type="ECO:0000259" key="3">
    <source>
        <dbReference type="PROSITE" id="PS51832"/>
    </source>
</evidence>
<name>A0A376DES6_9GAMM</name>